<dbReference type="OrthoDB" id="1658288at2759"/>
<dbReference type="Pfam" id="PF13414">
    <property type="entry name" value="TPR_11"/>
    <property type="match status" value="1"/>
</dbReference>
<dbReference type="PROSITE" id="PS50005">
    <property type="entry name" value="TPR"/>
    <property type="match status" value="5"/>
</dbReference>
<feature type="non-terminal residue" evidence="3">
    <location>
        <position position="555"/>
    </location>
</feature>
<keyword evidence="1" id="KW-0802">TPR repeat</keyword>
<keyword evidence="2" id="KW-0472">Membrane</keyword>
<dbReference type="PANTHER" id="PTHR44216">
    <property type="entry name" value="PROTEIN O-MANNOSYL-TRANSFERASE TMTC2"/>
    <property type="match status" value="1"/>
</dbReference>
<dbReference type="AlphaFoldDB" id="A0A6L2PM19"/>
<keyword evidence="2" id="KW-0812">Transmembrane</keyword>
<dbReference type="InterPro" id="IPR011990">
    <property type="entry name" value="TPR-like_helical_dom_sf"/>
</dbReference>
<dbReference type="GO" id="GO:0035269">
    <property type="term" value="P:protein O-linked glycosylation via mannose"/>
    <property type="evidence" value="ECO:0007669"/>
    <property type="project" value="TreeGrafter"/>
</dbReference>
<dbReference type="Pfam" id="PF13424">
    <property type="entry name" value="TPR_12"/>
    <property type="match status" value="1"/>
</dbReference>
<dbReference type="PANTHER" id="PTHR44216:SF3">
    <property type="entry name" value="PROTEIN O-MANNOSYL-TRANSFERASE TMTC2"/>
    <property type="match status" value="1"/>
</dbReference>
<evidence type="ECO:0000313" key="3">
    <source>
        <dbReference type="EMBL" id="GFG31598.1"/>
    </source>
</evidence>
<proteinExistence type="predicted"/>
<dbReference type="PROSITE" id="PS50293">
    <property type="entry name" value="TPR_REGION"/>
    <property type="match status" value="1"/>
</dbReference>
<protein>
    <submittedName>
        <fullName evidence="3">Uncharacterized protein</fullName>
    </submittedName>
</protein>
<sequence>MDAIPRISSLLDPRSTITLLFYYLFYRATKRAFWKLVTLQSHLQQQQKPQSYHRPRRHCHRRASHIAVGGSVVPKAHVSPVPAAHSGDNIKATTTSPCPVCRHSLLDHHSAICRNNNNNNTIPMLGTSSAPCCCSNGVTKFSHQSSVVDGDVKKNMLPPRLRAAGKTYLSNPEILLLSLAFIAVPFLPATNLFFYVGFVVAERVLYIPSVGYCLLVGLGCHVVYSRTSKNLVVVCFALLLATFSVRTVQRNRDWMDEESLYRAGIPINPPKSYGNLGSVLSSQGRVEEAEWAYRMALKYRSNMADVHYNLGILLQGREQYEEAIKSYQLAIQYRPTLALAHLNLAQLLERRGQYEQAVSVYRRCSRLNGAGLKDPRTHEATKISALLHLGRLYADQGRLHKAVAMYQEAVDKMPGHYPPQAVYTLLGEVHSRLHQHEEAERWYQAALQAEPGHVPAHLTYGSMLARNKSRALEAEHWFQRATELAPNDPTVFKHFGQFLTELERHAEAAAQYVRAVELAPAQYDLVLSAATALRHAGHAQRAENFYRRAAELKPQ</sequence>
<evidence type="ECO:0000256" key="1">
    <source>
        <dbReference type="PROSITE-ProRule" id="PRU00339"/>
    </source>
</evidence>
<feature type="repeat" description="TPR" evidence="1">
    <location>
        <begin position="489"/>
        <end position="522"/>
    </location>
</feature>
<evidence type="ECO:0000313" key="4">
    <source>
        <dbReference type="Proteomes" id="UP000502823"/>
    </source>
</evidence>
<dbReference type="Proteomes" id="UP000502823">
    <property type="component" value="Unassembled WGS sequence"/>
</dbReference>
<feature type="transmembrane region" description="Helical" evidence="2">
    <location>
        <begin position="174"/>
        <end position="198"/>
    </location>
</feature>
<dbReference type="SMART" id="SM00028">
    <property type="entry name" value="TPR"/>
    <property type="match status" value="6"/>
</dbReference>
<feature type="transmembrane region" description="Helical" evidence="2">
    <location>
        <begin position="204"/>
        <end position="224"/>
    </location>
</feature>
<dbReference type="GO" id="GO:0000030">
    <property type="term" value="F:mannosyltransferase activity"/>
    <property type="evidence" value="ECO:0007669"/>
    <property type="project" value="TreeGrafter"/>
</dbReference>
<organism evidence="3 4">
    <name type="scientific">Coptotermes formosanus</name>
    <name type="common">Formosan subterranean termite</name>
    <dbReference type="NCBI Taxonomy" id="36987"/>
    <lineage>
        <taxon>Eukaryota</taxon>
        <taxon>Metazoa</taxon>
        <taxon>Ecdysozoa</taxon>
        <taxon>Arthropoda</taxon>
        <taxon>Hexapoda</taxon>
        <taxon>Insecta</taxon>
        <taxon>Pterygota</taxon>
        <taxon>Neoptera</taxon>
        <taxon>Polyneoptera</taxon>
        <taxon>Dictyoptera</taxon>
        <taxon>Blattodea</taxon>
        <taxon>Blattoidea</taxon>
        <taxon>Termitoidae</taxon>
        <taxon>Rhinotermitidae</taxon>
        <taxon>Coptotermes</taxon>
    </lineage>
</organism>
<keyword evidence="2" id="KW-1133">Transmembrane helix</keyword>
<dbReference type="Pfam" id="PF13181">
    <property type="entry name" value="TPR_8"/>
    <property type="match status" value="1"/>
</dbReference>
<keyword evidence="4" id="KW-1185">Reference proteome</keyword>
<comment type="caution">
    <text evidence="3">The sequence shown here is derived from an EMBL/GenBank/DDBJ whole genome shotgun (WGS) entry which is preliminary data.</text>
</comment>
<feature type="repeat" description="TPR" evidence="1">
    <location>
        <begin position="420"/>
        <end position="453"/>
    </location>
</feature>
<dbReference type="InterPro" id="IPR019734">
    <property type="entry name" value="TPR_rpt"/>
</dbReference>
<feature type="transmembrane region" description="Helical" evidence="2">
    <location>
        <begin position="231"/>
        <end position="248"/>
    </location>
</feature>
<reference evidence="4" key="1">
    <citation type="submission" date="2020-01" db="EMBL/GenBank/DDBJ databases">
        <title>Draft genome sequence of the Termite Coptotermes fromosanus.</title>
        <authorList>
            <person name="Itakura S."/>
            <person name="Yosikawa Y."/>
            <person name="Umezawa K."/>
        </authorList>
    </citation>
    <scope>NUCLEOTIDE SEQUENCE [LARGE SCALE GENOMIC DNA]</scope>
</reference>
<name>A0A6L2PM19_COPFO</name>
<evidence type="ECO:0000256" key="2">
    <source>
        <dbReference type="SAM" id="Phobius"/>
    </source>
</evidence>
<feature type="repeat" description="TPR" evidence="1">
    <location>
        <begin position="338"/>
        <end position="371"/>
    </location>
</feature>
<dbReference type="EMBL" id="BLKM01000323">
    <property type="protein sequence ID" value="GFG31598.1"/>
    <property type="molecule type" value="Genomic_DNA"/>
</dbReference>
<dbReference type="GO" id="GO:0005789">
    <property type="term" value="C:endoplasmic reticulum membrane"/>
    <property type="evidence" value="ECO:0007669"/>
    <property type="project" value="TreeGrafter"/>
</dbReference>
<feature type="repeat" description="TPR" evidence="1">
    <location>
        <begin position="304"/>
        <end position="337"/>
    </location>
</feature>
<dbReference type="Gene3D" id="1.25.40.10">
    <property type="entry name" value="Tetratricopeptide repeat domain"/>
    <property type="match status" value="3"/>
</dbReference>
<gene>
    <name evidence="3" type="ORF">Cfor_11746</name>
</gene>
<dbReference type="InterPro" id="IPR052384">
    <property type="entry name" value="TMTC_O-mannosyltransferase"/>
</dbReference>
<dbReference type="SUPFAM" id="SSF48452">
    <property type="entry name" value="TPR-like"/>
    <property type="match status" value="2"/>
</dbReference>
<accession>A0A6L2PM19</accession>
<feature type="repeat" description="TPR" evidence="1">
    <location>
        <begin position="383"/>
        <end position="416"/>
    </location>
</feature>
<dbReference type="InParanoid" id="A0A6L2PM19"/>